<evidence type="ECO:0000313" key="1">
    <source>
        <dbReference type="EMBL" id="KAK7681351.1"/>
    </source>
</evidence>
<gene>
    <name evidence="1" type="ORF">QCA50_015442</name>
</gene>
<protein>
    <submittedName>
        <fullName evidence="1">Uncharacterized protein</fullName>
    </submittedName>
</protein>
<comment type="caution">
    <text evidence="1">The sequence shown here is derived from an EMBL/GenBank/DDBJ whole genome shotgun (WGS) entry which is preliminary data.</text>
</comment>
<keyword evidence="2" id="KW-1185">Reference proteome</keyword>
<dbReference type="EMBL" id="JASBNA010000041">
    <property type="protein sequence ID" value="KAK7681351.1"/>
    <property type="molecule type" value="Genomic_DNA"/>
</dbReference>
<accession>A0AAW0FL54</accession>
<proteinExistence type="predicted"/>
<dbReference type="Proteomes" id="UP001385951">
    <property type="component" value="Unassembled WGS sequence"/>
</dbReference>
<evidence type="ECO:0000313" key="2">
    <source>
        <dbReference type="Proteomes" id="UP001385951"/>
    </source>
</evidence>
<name>A0AAW0FL54_9APHY</name>
<dbReference type="AlphaFoldDB" id="A0AAW0FL54"/>
<reference evidence="1 2" key="1">
    <citation type="submission" date="2022-09" db="EMBL/GenBank/DDBJ databases">
        <authorList>
            <person name="Palmer J.M."/>
        </authorList>
    </citation>
    <scope>NUCLEOTIDE SEQUENCE [LARGE SCALE GENOMIC DNA]</scope>
    <source>
        <strain evidence="1 2">DSM 7382</strain>
    </source>
</reference>
<organism evidence="1 2">
    <name type="scientific">Cerrena zonata</name>
    <dbReference type="NCBI Taxonomy" id="2478898"/>
    <lineage>
        <taxon>Eukaryota</taxon>
        <taxon>Fungi</taxon>
        <taxon>Dikarya</taxon>
        <taxon>Basidiomycota</taxon>
        <taxon>Agaricomycotina</taxon>
        <taxon>Agaricomycetes</taxon>
        <taxon>Polyporales</taxon>
        <taxon>Cerrenaceae</taxon>
        <taxon>Cerrena</taxon>
    </lineage>
</organism>
<sequence length="101" mass="10794">MEPSTFSQYISDCLLSYRQSRLVRAHISIHAQGKTSSGSEAITEETISVACGLCLIAATRRILHVLHKYAKGAATAEGYQAIELGSFMNVPTGTSGHKNGP</sequence>